<keyword evidence="3" id="KW-1185">Reference proteome</keyword>
<organism evidence="2 3">
    <name type="scientific">Takifugu flavidus</name>
    <name type="common">sansaifugu</name>
    <dbReference type="NCBI Taxonomy" id="433684"/>
    <lineage>
        <taxon>Eukaryota</taxon>
        <taxon>Metazoa</taxon>
        <taxon>Chordata</taxon>
        <taxon>Craniata</taxon>
        <taxon>Vertebrata</taxon>
        <taxon>Euteleostomi</taxon>
        <taxon>Actinopterygii</taxon>
        <taxon>Neopterygii</taxon>
        <taxon>Teleostei</taxon>
        <taxon>Neoteleostei</taxon>
        <taxon>Acanthomorphata</taxon>
        <taxon>Eupercaria</taxon>
        <taxon>Tetraodontiformes</taxon>
        <taxon>Tetradontoidea</taxon>
        <taxon>Tetraodontidae</taxon>
        <taxon>Takifugu</taxon>
    </lineage>
</organism>
<dbReference type="EMBL" id="RHFK02000018">
    <property type="protein sequence ID" value="TWW60894.1"/>
    <property type="molecule type" value="Genomic_DNA"/>
</dbReference>
<gene>
    <name evidence="2" type="ORF">D4764_05G0009840</name>
</gene>
<proteinExistence type="predicted"/>
<reference evidence="2 3" key="1">
    <citation type="submission" date="2019-04" db="EMBL/GenBank/DDBJ databases">
        <title>Chromosome genome assembly for Takifugu flavidus.</title>
        <authorList>
            <person name="Xiao S."/>
        </authorList>
    </citation>
    <scope>NUCLEOTIDE SEQUENCE [LARGE SCALE GENOMIC DNA]</scope>
    <source>
        <strain evidence="2">HTHZ2018</strain>
        <tissue evidence="2">Muscle</tissue>
    </source>
</reference>
<dbReference type="Proteomes" id="UP000324091">
    <property type="component" value="Chromosome 5"/>
</dbReference>
<sequence>MSKYPKKDLKKKEAEKMEVSEAEIKGEDYRYLFSTEELTESEKRQLNKRTVRELAKDSTKAAAKEDEERKNRCHMPEEKIRKVLEHLFYFIRHPGAMITDKSFNKVVQCGSVRGEPVKRFLQDLTWLHAPAVALSTFWDKSKKDQHHQHMHDFLTFLSDEAYEEDGRTVMNIPVECLQLSPEEASKDKQLVERLEGEALIQSSGVHREVQSEVNSRVCSCAFFPPSSRAVWRP</sequence>
<protein>
    <submittedName>
        <fullName evidence="2">Uncharacterized protein</fullName>
    </submittedName>
</protein>
<evidence type="ECO:0000313" key="2">
    <source>
        <dbReference type="EMBL" id="TWW60894.1"/>
    </source>
</evidence>
<evidence type="ECO:0000256" key="1">
    <source>
        <dbReference type="SAM" id="MobiDB-lite"/>
    </source>
</evidence>
<comment type="caution">
    <text evidence="2">The sequence shown here is derived from an EMBL/GenBank/DDBJ whole genome shotgun (WGS) entry which is preliminary data.</text>
</comment>
<accession>A0A5C6N016</accession>
<evidence type="ECO:0000313" key="3">
    <source>
        <dbReference type="Proteomes" id="UP000324091"/>
    </source>
</evidence>
<name>A0A5C6N016_9TELE</name>
<dbReference type="AlphaFoldDB" id="A0A5C6N016"/>
<feature type="region of interest" description="Disordered" evidence="1">
    <location>
        <begin position="44"/>
        <end position="72"/>
    </location>
</feature>